<dbReference type="AlphaFoldDB" id="A0A8D9EK93"/>
<dbReference type="EMBL" id="HBUF01545415">
    <property type="protein sequence ID" value="CAG6756746.1"/>
    <property type="molecule type" value="Transcribed_RNA"/>
</dbReference>
<reference evidence="1" key="1">
    <citation type="submission" date="2021-05" db="EMBL/GenBank/DDBJ databases">
        <authorList>
            <person name="Alioto T."/>
            <person name="Alioto T."/>
            <person name="Gomez Garrido J."/>
        </authorList>
    </citation>
    <scope>NUCLEOTIDE SEQUENCE</scope>
</reference>
<name>A0A8D9EK93_9HEMI</name>
<accession>A0A8D9EK93</accession>
<sequence>MKVDAGRFELYWPGHQSSGFYLLVSLCCIRPNNQPQRVAVPAVPLGFLLYPIADSLTWTRWWYQDGKGILTCGGERGLTLGRIGLLLGCCGTMLRVWASVVTPL</sequence>
<evidence type="ECO:0000313" key="1">
    <source>
        <dbReference type="EMBL" id="CAG6756746.1"/>
    </source>
</evidence>
<proteinExistence type="predicted"/>
<organism evidence="1">
    <name type="scientific">Cacopsylla melanoneura</name>
    <dbReference type="NCBI Taxonomy" id="428564"/>
    <lineage>
        <taxon>Eukaryota</taxon>
        <taxon>Metazoa</taxon>
        <taxon>Ecdysozoa</taxon>
        <taxon>Arthropoda</taxon>
        <taxon>Hexapoda</taxon>
        <taxon>Insecta</taxon>
        <taxon>Pterygota</taxon>
        <taxon>Neoptera</taxon>
        <taxon>Paraneoptera</taxon>
        <taxon>Hemiptera</taxon>
        <taxon>Sternorrhyncha</taxon>
        <taxon>Psylloidea</taxon>
        <taxon>Psyllidae</taxon>
        <taxon>Psyllinae</taxon>
        <taxon>Cacopsylla</taxon>
    </lineage>
</organism>
<protein>
    <submittedName>
        <fullName evidence="1">Uncharacterized protein</fullName>
    </submittedName>
</protein>